<feature type="binding site" evidence="2">
    <location>
        <position position="239"/>
    </location>
    <ligand>
        <name>Mg(2+)</name>
        <dbReference type="ChEBI" id="CHEBI:18420"/>
        <label>3</label>
    </ligand>
</feature>
<dbReference type="SUPFAM" id="SSF55326">
    <property type="entry name" value="PurM N-terminal domain-like"/>
    <property type="match status" value="1"/>
</dbReference>
<feature type="binding site" evidence="2">
    <location>
        <position position="344"/>
    </location>
    <ligand>
        <name>substrate</name>
    </ligand>
</feature>
<feature type="binding site" evidence="2">
    <location>
        <position position="87"/>
    </location>
    <ligand>
        <name>Mg(2+)</name>
        <dbReference type="ChEBI" id="CHEBI:18420"/>
        <label>4</label>
    </ligand>
</feature>
<feature type="binding site" evidence="2">
    <location>
        <position position="241"/>
    </location>
    <ligand>
        <name>ATP</name>
        <dbReference type="ChEBI" id="CHEBI:30616"/>
    </ligand>
</feature>
<keyword evidence="2" id="KW-0460">Magnesium</keyword>
<feature type="binding site" evidence="2">
    <location>
        <position position="56"/>
    </location>
    <ligand>
        <name>Mg(2+)</name>
        <dbReference type="ChEBI" id="CHEBI:18420"/>
        <label>4</label>
    </ligand>
</feature>
<dbReference type="EMBL" id="JAUDUY010000001">
    <property type="protein sequence ID" value="MDM9630008.1"/>
    <property type="molecule type" value="Genomic_DNA"/>
</dbReference>
<dbReference type="InterPro" id="IPR006283">
    <property type="entry name" value="ThiL-like"/>
</dbReference>
<evidence type="ECO:0000313" key="5">
    <source>
        <dbReference type="Proteomes" id="UP001174839"/>
    </source>
</evidence>
<comment type="function">
    <text evidence="2">Catalyzes the ATP-dependent phosphorylation of thiamine-monophosphate (TMP) to form thiamine-pyrophosphate (TPP), the active form of vitamin B1.</text>
</comment>
<evidence type="ECO:0000259" key="3">
    <source>
        <dbReference type="Pfam" id="PF00586"/>
    </source>
</evidence>
<feature type="binding site" evidence="2">
    <location>
        <position position="292"/>
    </location>
    <ligand>
        <name>substrate</name>
    </ligand>
</feature>
<keyword evidence="2 4" id="KW-0418">Kinase</keyword>
<protein>
    <recommendedName>
        <fullName evidence="2">Thiamine-monophosphate kinase</fullName>
        <shortName evidence="2">TMP kinase</shortName>
        <shortName evidence="2">Thiamine-phosphate kinase</shortName>
        <ecNumber evidence="2">2.7.4.16</ecNumber>
    </recommendedName>
</protein>
<dbReference type="InterPro" id="IPR036921">
    <property type="entry name" value="PurM-like_N_sf"/>
</dbReference>
<accession>A0ABT7WAR8</accession>
<feature type="binding site" evidence="2">
    <location>
        <position position="135"/>
    </location>
    <ligand>
        <name>Mg(2+)</name>
        <dbReference type="ChEBI" id="CHEBI:18420"/>
        <label>1</label>
    </ligand>
</feature>
<dbReference type="PANTHER" id="PTHR30270:SF0">
    <property type="entry name" value="THIAMINE-MONOPHOSPHATE KINASE"/>
    <property type="match status" value="1"/>
</dbReference>
<name>A0ABT7WAR8_9FLAO</name>
<dbReference type="PANTHER" id="PTHR30270">
    <property type="entry name" value="THIAMINE-MONOPHOSPHATE KINASE"/>
    <property type="match status" value="1"/>
</dbReference>
<dbReference type="Gene3D" id="3.30.1330.10">
    <property type="entry name" value="PurM-like, N-terminal domain"/>
    <property type="match status" value="1"/>
</dbReference>
<gene>
    <name evidence="2 4" type="primary">thiL</name>
    <name evidence="4" type="ORF">QU605_00900</name>
</gene>
<comment type="miscellaneous">
    <text evidence="2">Reaction mechanism of ThiL seems to utilize a direct, inline transfer of the gamma-phosphate of ATP to TMP rather than a phosphorylated enzyme intermediate.</text>
</comment>
<dbReference type="CDD" id="cd02194">
    <property type="entry name" value="ThiL"/>
    <property type="match status" value="1"/>
</dbReference>
<feature type="binding site" evidence="2">
    <location>
        <begin position="134"/>
        <end position="135"/>
    </location>
    <ligand>
        <name>ATP</name>
        <dbReference type="ChEBI" id="CHEBI:30616"/>
    </ligand>
</feature>
<dbReference type="InterPro" id="IPR016188">
    <property type="entry name" value="PurM-like_N"/>
</dbReference>
<feature type="binding site" evidence="2">
    <location>
        <position position="58"/>
    </location>
    <ligand>
        <name>Mg(2+)</name>
        <dbReference type="ChEBI" id="CHEBI:18420"/>
        <label>1</label>
    </ligand>
</feature>
<keyword evidence="5" id="KW-1185">Reference proteome</keyword>
<sequence length="355" mass="38383">MFDNKDSKRTQLEELGEFELIAHLTEALPILQPSTRKGIGDDAAIISLGSHFMAITTDMLVEGVHFDLGFTPLKHLGYKAVVVNLSDVCAMNLIPTQVTVSMAVSNRFPLEALEELYLGIGLAAKQYGIDVVGGDTTSSTKGMILSVTAIGQTDSEKQIAYRSGAEANDLLVVSGDLGGAYMGLQVLRREQEVFKVNPNHQPDLEPYHYIVERQLKPEARKDIIALLESLQVQPTSMIDISDGLSSEILHLCTSSGVGCNLFEDKIPLDPMVISTCEEFKVDSTLAALSGGEDYELLFTISQDDYSKIKGNPDLTVIGHMTEKGSGANLITRGGNSIPLTAQGWNAFGKGHDHAN</sequence>
<dbReference type="Proteomes" id="UP001174839">
    <property type="component" value="Unassembled WGS sequence"/>
</dbReference>
<evidence type="ECO:0000313" key="4">
    <source>
        <dbReference type="EMBL" id="MDM9630008.1"/>
    </source>
</evidence>
<keyword evidence="2" id="KW-0547">Nucleotide-binding</keyword>
<dbReference type="PIRSF" id="PIRSF005303">
    <property type="entry name" value="Thiam_monoph_kin"/>
    <property type="match status" value="1"/>
</dbReference>
<keyword evidence="2 4" id="KW-0808">Transferase</keyword>
<dbReference type="SUPFAM" id="SSF56042">
    <property type="entry name" value="PurM C-terminal domain-like"/>
    <property type="match status" value="1"/>
</dbReference>
<comment type="pathway">
    <text evidence="2">Cofactor biosynthesis; thiamine diphosphate biosynthesis; thiamine diphosphate from thiamine phosphate: step 1/1.</text>
</comment>
<feature type="domain" description="PurM-like N-terminal" evidence="3">
    <location>
        <begin position="40"/>
        <end position="152"/>
    </location>
</feature>
<feature type="binding site" evidence="2">
    <location>
        <position position="57"/>
    </location>
    <ligand>
        <name>Mg(2+)</name>
        <dbReference type="ChEBI" id="CHEBI:18420"/>
        <label>1</label>
    </ligand>
</feature>
<dbReference type="EC" id="2.7.4.16" evidence="2"/>
<keyword evidence="2" id="KW-0479">Metal-binding</keyword>
<dbReference type="RefSeq" id="WP_289723375.1">
    <property type="nucleotide sequence ID" value="NZ_JAUDUY010000001.1"/>
</dbReference>
<feature type="binding site" evidence="2">
    <location>
        <position position="65"/>
    </location>
    <ligand>
        <name>substrate</name>
    </ligand>
</feature>
<feature type="binding site" evidence="2">
    <location>
        <position position="42"/>
    </location>
    <ligand>
        <name>Mg(2+)</name>
        <dbReference type="ChEBI" id="CHEBI:18420"/>
        <label>3</label>
    </ligand>
</feature>
<comment type="similarity">
    <text evidence="2">Belongs to the thiamine-monophosphate kinase family.</text>
</comment>
<dbReference type="Gene3D" id="3.90.650.10">
    <property type="entry name" value="PurM-like C-terminal domain"/>
    <property type="match status" value="1"/>
</dbReference>
<dbReference type="HAMAP" id="MF_02128">
    <property type="entry name" value="TMP_kinase"/>
    <property type="match status" value="1"/>
</dbReference>
<feature type="binding site" evidence="2">
    <location>
        <position position="242"/>
    </location>
    <ligand>
        <name>Mg(2+)</name>
        <dbReference type="ChEBI" id="CHEBI:18420"/>
        <label>5</label>
    </ligand>
</feature>
<evidence type="ECO:0000256" key="2">
    <source>
        <dbReference type="HAMAP-Rule" id="MF_02128"/>
    </source>
</evidence>
<feature type="binding site" evidence="2">
    <location>
        <position position="117"/>
    </location>
    <ligand>
        <name>ATP</name>
        <dbReference type="ChEBI" id="CHEBI:30616"/>
    </ligand>
</feature>
<feature type="binding site" evidence="2">
    <location>
        <position position="87"/>
    </location>
    <ligand>
        <name>Mg(2+)</name>
        <dbReference type="ChEBI" id="CHEBI:18420"/>
        <label>2</label>
    </ligand>
</feature>
<keyword evidence="2" id="KW-0067">ATP-binding</keyword>
<dbReference type="NCBIfam" id="TIGR01379">
    <property type="entry name" value="thiL"/>
    <property type="match status" value="1"/>
</dbReference>
<comment type="catalytic activity">
    <reaction evidence="2">
        <text>thiamine phosphate + ATP = thiamine diphosphate + ADP</text>
        <dbReference type="Rhea" id="RHEA:15913"/>
        <dbReference type="ChEBI" id="CHEBI:30616"/>
        <dbReference type="ChEBI" id="CHEBI:37575"/>
        <dbReference type="ChEBI" id="CHEBI:58937"/>
        <dbReference type="ChEBI" id="CHEBI:456216"/>
        <dbReference type="EC" id="2.7.4.16"/>
    </reaction>
</comment>
<dbReference type="InterPro" id="IPR036676">
    <property type="entry name" value="PurM-like_C_sf"/>
</dbReference>
<feature type="binding site" evidence="2">
    <location>
        <position position="42"/>
    </location>
    <ligand>
        <name>Mg(2+)</name>
        <dbReference type="ChEBI" id="CHEBI:18420"/>
        <label>4</label>
    </ligand>
</feature>
<keyword evidence="1 2" id="KW-0784">Thiamine biosynthesis</keyword>
<feature type="binding site" evidence="2">
    <location>
        <position position="87"/>
    </location>
    <ligand>
        <name>Mg(2+)</name>
        <dbReference type="ChEBI" id="CHEBI:18420"/>
        <label>3</label>
    </ligand>
</feature>
<dbReference type="Pfam" id="PF00586">
    <property type="entry name" value="AIRS"/>
    <property type="match status" value="1"/>
</dbReference>
<comment type="caution">
    <text evidence="4">The sequence shown here is derived from an EMBL/GenBank/DDBJ whole genome shotgun (WGS) entry which is preliminary data.</text>
</comment>
<reference evidence="4" key="1">
    <citation type="submission" date="2023-06" db="EMBL/GenBank/DDBJ databases">
        <title>Robiginitalea aurantiacus sp. nov. and Algoriphagus sediminis sp. nov., isolated from coastal sediment.</title>
        <authorList>
            <person name="Zhou Z.Y."/>
            <person name="An J."/>
            <person name="Jia Y.W."/>
            <person name="Du Z.J."/>
        </authorList>
    </citation>
    <scope>NUCLEOTIDE SEQUENCE</scope>
    <source>
        <strain evidence="4">M39</strain>
    </source>
</reference>
<feature type="binding site" evidence="2">
    <location>
        <position position="162"/>
    </location>
    <ligand>
        <name>ATP</name>
        <dbReference type="ChEBI" id="CHEBI:30616"/>
    </ligand>
</feature>
<dbReference type="GO" id="GO:0009030">
    <property type="term" value="F:thiamine-phosphate kinase activity"/>
    <property type="evidence" value="ECO:0007669"/>
    <property type="project" value="UniProtKB-EC"/>
</dbReference>
<organism evidence="4 5">
    <name type="scientific">Robiginitalea aurantiaca</name>
    <dbReference type="NCBI Taxonomy" id="3056915"/>
    <lineage>
        <taxon>Bacteria</taxon>
        <taxon>Pseudomonadati</taxon>
        <taxon>Bacteroidota</taxon>
        <taxon>Flavobacteriia</taxon>
        <taxon>Flavobacteriales</taxon>
        <taxon>Flavobacteriaceae</taxon>
        <taxon>Robiginitalea</taxon>
    </lineage>
</organism>
<evidence type="ECO:0000256" key="1">
    <source>
        <dbReference type="ARBA" id="ARBA00022977"/>
    </source>
</evidence>
<feature type="binding site" evidence="2">
    <location>
        <position position="58"/>
    </location>
    <ligand>
        <name>Mg(2+)</name>
        <dbReference type="ChEBI" id="CHEBI:18420"/>
        <label>2</label>
    </ligand>
</feature>
<proteinExistence type="inferred from homology"/>